<dbReference type="AlphaFoldDB" id="A0A3P8T8U9"/>
<dbReference type="InterPro" id="IPR003961">
    <property type="entry name" value="FN3_dom"/>
</dbReference>
<keyword evidence="3" id="KW-1185">Reference proteome</keyword>
<dbReference type="OMA" id="AESYCLE"/>
<dbReference type="GeneTree" id="ENSGT00940000179565"/>
<feature type="chain" id="PRO_5018124745" description="Fibronectin type-III domain-containing protein" evidence="1">
    <location>
        <begin position="22"/>
        <end position="107"/>
    </location>
</feature>
<evidence type="ECO:0008006" key="4">
    <source>
        <dbReference type="Google" id="ProtNLM"/>
    </source>
</evidence>
<dbReference type="SUPFAM" id="SSF49265">
    <property type="entry name" value="Fibronectin type III"/>
    <property type="match status" value="1"/>
</dbReference>
<sequence>CLLCSGGPSQVFISLVQVVHCVLITSITVTWKTVPSAESYCLEVYSQDTGEMGTTEGSCNVTGLACGQIYHVSVVSSDGYCNSPPTPVTDTPSGRTKVTDRYIKNAC</sequence>
<reference evidence="2" key="3">
    <citation type="submission" date="2025-09" db="UniProtKB">
        <authorList>
            <consortium name="Ensembl"/>
        </authorList>
    </citation>
    <scope>IDENTIFICATION</scope>
</reference>
<accession>A0A3P8T8U9</accession>
<proteinExistence type="predicted"/>
<evidence type="ECO:0000256" key="1">
    <source>
        <dbReference type="SAM" id="SignalP"/>
    </source>
</evidence>
<reference evidence="2 3" key="1">
    <citation type="submission" date="2018-03" db="EMBL/GenBank/DDBJ databases">
        <title>Finding Nemo's genes: A chromosome-scale reference assembly of the genome of the orange clownfish Amphiprion percula.</title>
        <authorList>
            <person name="Lehmann R."/>
        </authorList>
    </citation>
    <scope>NUCLEOTIDE SEQUENCE</scope>
</reference>
<name>A0A3P8T8U9_AMPPE</name>
<evidence type="ECO:0000313" key="2">
    <source>
        <dbReference type="Ensembl" id="ENSAPEP00000020032.1"/>
    </source>
</evidence>
<feature type="signal peptide" evidence="1">
    <location>
        <begin position="1"/>
        <end position="21"/>
    </location>
</feature>
<keyword evidence="1" id="KW-0732">Signal</keyword>
<organism evidence="2 3">
    <name type="scientific">Amphiprion percula</name>
    <name type="common">Orange clownfish</name>
    <name type="synonym">Lutjanus percula</name>
    <dbReference type="NCBI Taxonomy" id="161767"/>
    <lineage>
        <taxon>Eukaryota</taxon>
        <taxon>Metazoa</taxon>
        <taxon>Chordata</taxon>
        <taxon>Craniata</taxon>
        <taxon>Vertebrata</taxon>
        <taxon>Euteleostomi</taxon>
        <taxon>Actinopterygii</taxon>
        <taxon>Neopterygii</taxon>
        <taxon>Teleostei</taxon>
        <taxon>Neoteleostei</taxon>
        <taxon>Acanthomorphata</taxon>
        <taxon>Ovalentaria</taxon>
        <taxon>Pomacentridae</taxon>
        <taxon>Amphiprion</taxon>
    </lineage>
</organism>
<reference evidence="2" key="2">
    <citation type="submission" date="2025-08" db="UniProtKB">
        <authorList>
            <consortium name="Ensembl"/>
        </authorList>
    </citation>
    <scope>IDENTIFICATION</scope>
</reference>
<dbReference type="Ensembl" id="ENSAPET00000020571.1">
    <property type="protein sequence ID" value="ENSAPEP00000020032.1"/>
    <property type="gene ID" value="ENSAPEG00000014318.1"/>
</dbReference>
<dbReference type="CDD" id="cd00063">
    <property type="entry name" value="FN3"/>
    <property type="match status" value="1"/>
</dbReference>
<dbReference type="InterPro" id="IPR036116">
    <property type="entry name" value="FN3_sf"/>
</dbReference>
<dbReference type="Proteomes" id="UP000265080">
    <property type="component" value="Chromosome 2"/>
</dbReference>
<dbReference type="InterPro" id="IPR013783">
    <property type="entry name" value="Ig-like_fold"/>
</dbReference>
<evidence type="ECO:0000313" key="3">
    <source>
        <dbReference type="Proteomes" id="UP000265080"/>
    </source>
</evidence>
<dbReference type="Gene3D" id="2.60.40.10">
    <property type="entry name" value="Immunoglobulins"/>
    <property type="match status" value="1"/>
</dbReference>
<protein>
    <recommendedName>
        <fullName evidence="4">Fibronectin type-III domain-containing protein</fullName>
    </recommendedName>
</protein>